<evidence type="ECO:0000313" key="1">
    <source>
        <dbReference type="EnsemblPlants" id="MELO3C008859.2.1"/>
    </source>
</evidence>
<reference evidence="1" key="1">
    <citation type="submission" date="2023-03" db="UniProtKB">
        <authorList>
            <consortium name="EnsemblPlants"/>
        </authorList>
    </citation>
    <scope>IDENTIFICATION</scope>
</reference>
<organism evidence="1">
    <name type="scientific">Cucumis melo</name>
    <name type="common">Muskmelon</name>
    <dbReference type="NCBI Taxonomy" id="3656"/>
    <lineage>
        <taxon>Eukaryota</taxon>
        <taxon>Viridiplantae</taxon>
        <taxon>Streptophyta</taxon>
        <taxon>Embryophyta</taxon>
        <taxon>Tracheophyta</taxon>
        <taxon>Spermatophyta</taxon>
        <taxon>Magnoliopsida</taxon>
        <taxon>eudicotyledons</taxon>
        <taxon>Gunneridae</taxon>
        <taxon>Pentapetalae</taxon>
        <taxon>rosids</taxon>
        <taxon>fabids</taxon>
        <taxon>Cucurbitales</taxon>
        <taxon>Cucurbitaceae</taxon>
        <taxon>Benincaseae</taxon>
        <taxon>Cucumis</taxon>
    </lineage>
</organism>
<evidence type="ECO:0008006" key="2">
    <source>
        <dbReference type="Google" id="ProtNLM"/>
    </source>
</evidence>
<protein>
    <recommendedName>
        <fullName evidence="2">Retrotransposon protein</fullName>
    </recommendedName>
</protein>
<dbReference type="AlphaFoldDB" id="A0A9I9CV15"/>
<dbReference type="EnsemblPlants" id="MELO3C008859.2.1">
    <property type="protein sequence ID" value="MELO3C008859.2.1"/>
    <property type="gene ID" value="MELO3C008859.2"/>
</dbReference>
<sequence>MAESVLRDAFVTSLEPALQAEVINRHPQTLEECMKEAQLVNDPNLALKLAREELGLLEPKSREDIGNKGLCFRCNEKYSHDHKCKVKEKRELMLFLLNEEEGTSKENSGEIVELKHLDIAEGFELKTIMDLSSKGTVRLKVVLMDNEVVVLRGVRGLVRFVLKLNPH</sequence>
<proteinExistence type="predicted"/>
<accession>A0A9I9CV15</accession>
<name>A0A9I9CV15_CUCME</name>
<dbReference type="Gramene" id="MELO3C008859.2.1">
    <property type="protein sequence ID" value="MELO3C008859.2.1"/>
    <property type="gene ID" value="MELO3C008859.2"/>
</dbReference>